<sequence length="79" mass="8463">MIVVKGFARASVNPTCDPMSAVAQAVIESNPITSISGNMIGTYTIVSSHMPTKQSSSANTIIRIGIMMIPRFFSFLARV</sequence>
<dbReference type="AlphaFoldDB" id="A0A644YD84"/>
<evidence type="ECO:0000313" key="1">
    <source>
        <dbReference type="EMBL" id="MPM24493.1"/>
    </source>
</evidence>
<comment type="caution">
    <text evidence="1">The sequence shown here is derived from an EMBL/GenBank/DDBJ whole genome shotgun (WGS) entry which is preliminary data.</text>
</comment>
<protein>
    <submittedName>
        <fullName evidence="1">Uncharacterized protein</fullName>
    </submittedName>
</protein>
<organism evidence="1">
    <name type="scientific">bioreactor metagenome</name>
    <dbReference type="NCBI Taxonomy" id="1076179"/>
    <lineage>
        <taxon>unclassified sequences</taxon>
        <taxon>metagenomes</taxon>
        <taxon>ecological metagenomes</taxon>
    </lineage>
</organism>
<proteinExistence type="predicted"/>
<accession>A0A644YD84</accession>
<dbReference type="EMBL" id="VSSQ01004274">
    <property type="protein sequence ID" value="MPM24493.1"/>
    <property type="molecule type" value="Genomic_DNA"/>
</dbReference>
<gene>
    <name evidence="1" type="ORF">SDC9_70976</name>
</gene>
<reference evidence="1" key="1">
    <citation type="submission" date="2019-08" db="EMBL/GenBank/DDBJ databases">
        <authorList>
            <person name="Kucharzyk K."/>
            <person name="Murdoch R.W."/>
            <person name="Higgins S."/>
            <person name="Loffler F."/>
        </authorList>
    </citation>
    <scope>NUCLEOTIDE SEQUENCE</scope>
</reference>
<name>A0A644YD84_9ZZZZ</name>